<feature type="region of interest" description="Disordered" evidence="1">
    <location>
        <begin position="1"/>
        <end position="29"/>
    </location>
</feature>
<accession>A0A3D8SYA6</accession>
<proteinExistence type="predicted"/>
<evidence type="ECO:0000313" key="2">
    <source>
        <dbReference type="EMBL" id="RDW91303.1"/>
    </source>
</evidence>
<gene>
    <name evidence="2" type="ORF">BP5796_02468</name>
</gene>
<feature type="region of interest" description="Disordered" evidence="1">
    <location>
        <begin position="244"/>
        <end position="275"/>
    </location>
</feature>
<evidence type="ECO:0000313" key="3">
    <source>
        <dbReference type="Proteomes" id="UP000256328"/>
    </source>
</evidence>
<sequence length="350" mass="38490">MVLFVDLEDEGAEPPDVSRMEISSRSWSNAGHGDWRDFHAGEDHSTSNSHGDWREMLQTSQDSGPRNRPNPNVNAITEAMGCFPIITSLASHLDLNTLDSLSQTCRQVRANLLQYRSHLLASTLHCENEDLEINGDHVFRYRARAADWYFVEQGRDSRDVGKVGDCARDMVAGVYLCQPCGRSLRSSDSEYEGIWKWRTRYLPSLGGLGVGIGEGDRGVPCGRGASCVAAREVESEIDCDAEDAREVYSPSPPSSSGSTPVSSPPRSGFGSAGMGPGYSRHEIEGIGGRLKKKLVLMVKVGACVPEFGEEKEAGCFLTHEKLGKDRSWCGWCWRIIPGERDMTEVLETAK</sequence>
<dbReference type="OrthoDB" id="5288318at2759"/>
<comment type="caution">
    <text evidence="2">The sequence shown here is derived from an EMBL/GenBank/DDBJ whole genome shotgun (WGS) entry which is preliminary data.</text>
</comment>
<protein>
    <recommendedName>
        <fullName evidence="4">F-box domain-containing protein</fullName>
    </recommendedName>
</protein>
<reference evidence="2 3" key="1">
    <citation type="journal article" date="2018" name="IMA Fungus">
        <title>IMA Genome-F 9: Draft genome sequence of Annulohypoxylon stygium, Aspergillus mulundensis, Berkeleyomyces basicola (syn. Thielaviopsis basicola), Ceratocystis smalleyi, two Cercospora beticola strains, Coleophoma cylindrospora, Fusarium fracticaudum, Phialophora cf. hyalina, and Morchella septimelata.</title>
        <authorList>
            <person name="Wingfield B.D."/>
            <person name="Bills G.F."/>
            <person name="Dong Y."/>
            <person name="Huang W."/>
            <person name="Nel W.J."/>
            <person name="Swalarsk-Parry B.S."/>
            <person name="Vaghefi N."/>
            <person name="Wilken P.M."/>
            <person name="An Z."/>
            <person name="de Beer Z.W."/>
            <person name="De Vos L."/>
            <person name="Chen L."/>
            <person name="Duong T.A."/>
            <person name="Gao Y."/>
            <person name="Hammerbacher A."/>
            <person name="Kikkert J.R."/>
            <person name="Li Y."/>
            <person name="Li H."/>
            <person name="Li K."/>
            <person name="Li Q."/>
            <person name="Liu X."/>
            <person name="Ma X."/>
            <person name="Naidoo K."/>
            <person name="Pethybridge S.J."/>
            <person name="Sun J."/>
            <person name="Steenkamp E.T."/>
            <person name="van der Nest M.A."/>
            <person name="van Wyk S."/>
            <person name="Wingfield M.J."/>
            <person name="Xiong C."/>
            <person name="Yue Q."/>
            <person name="Zhang X."/>
        </authorList>
    </citation>
    <scope>NUCLEOTIDE SEQUENCE [LARGE SCALE GENOMIC DNA]</scope>
    <source>
        <strain evidence="2 3">BP5796</strain>
    </source>
</reference>
<feature type="compositionally biased region" description="Low complexity" evidence="1">
    <location>
        <begin position="254"/>
        <end position="267"/>
    </location>
</feature>
<name>A0A3D8SYA6_9HELO</name>
<evidence type="ECO:0000256" key="1">
    <source>
        <dbReference type="SAM" id="MobiDB-lite"/>
    </source>
</evidence>
<dbReference type="AlphaFoldDB" id="A0A3D8SYA6"/>
<evidence type="ECO:0008006" key="4">
    <source>
        <dbReference type="Google" id="ProtNLM"/>
    </source>
</evidence>
<dbReference type="EMBL" id="PDLN01000003">
    <property type="protein sequence ID" value="RDW91303.1"/>
    <property type="molecule type" value="Genomic_DNA"/>
</dbReference>
<organism evidence="2 3">
    <name type="scientific">Coleophoma crateriformis</name>
    <dbReference type="NCBI Taxonomy" id="565419"/>
    <lineage>
        <taxon>Eukaryota</taxon>
        <taxon>Fungi</taxon>
        <taxon>Dikarya</taxon>
        <taxon>Ascomycota</taxon>
        <taxon>Pezizomycotina</taxon>
        <taxon>Leotiomycetes</taxon>
        <taxon>Helotiales</taxon>
        <taxon>Dermateaceae</taxon>
        <taxon>Coleophoma</taxon>
    </lineage>
</organism>
<dbReference type="Proteomes" id="UP000256328">
    <property type="component" value="Unassembled WGS sequence"/>
</dbReference>
<feature type="compositionally biased region" description="Acidic residues" evidence="1">
    <location>
        <begin position="1"/>
        <end position="13"/>
    </location>
</feature>
<keyword evidence="3" id="KW-1185">Reference proteome</keyword>